<evidence type="ECO:0000313" key="2">
    <source>
        <dbReference type="Proteomes" id="UP000301870"/>
    </source>
</evidence>
<keyword evidence="2" id="KW-1185">Reference proteome</keyword>
<feature type="compositionally biased region" description="Basic and acidic residues" evidence="1">
    <location>
        <begin position="254"/>
        <end position="263"/>
    </location>
</feature>
<feature type="compositionally biased region" description="Basic and acidic residues" evidence="1">
    <location>
        <begin position="579"/>
        <end position="603"/>
    </location>
</feature>
<name>A0A9J7IJV3_SPOLT</name>
<gene>
    <name evidence="3" type="primary">LOC111350136</name>
</gene>
<evidence type="ECO:0000256" key="1">
    <source>
        <dbReference type="SAM" id="MobiDB-lite"/>
    </source>
</evidence>
<dbReference type="OrthoDB" id="7493403at2759"/>
<feature type="region of interest" description="Disordered" evidence="1">
    <location>
        <begin position="743"/>
        <end position="791"/>
    </location>
</feature>
<dbReference type="KEGG" id="sliu:111350136"/>
<dbReference type="Proteomes" id="UP000301870">
    <property type="component" value="Chromosome 10"/>
</dbReference>
<proteinExistence type="predicted"/>
<feature type="compositionally biased region" description="Low complexity" evidence="1">
    <location>
        <begin position="347"/>
        <end position="359"/>
    </location>
</feature>
<feature type="compositionally biased region" description="Basic and acidic residues" evidence="1">
    <location>
        <begin position="86"/>
        <end position="112"/>
    </location>
</feature>
<feature type="region of interest" description="Disordered" evidence="1">
    <location>
        <begin position="236"/>
        <end position="382"/>
    </location>
</feature>
<dbReference type="GeneID" id="111350136"/>
<accession>A0A9J7IJV3</accession>
<feature type="compositionally biased region" description="Low complexity" evidence="1">
    <location>
        <begin position="299"/>
        <end position="308"/>
    </location>
</feature>
<dbReference type="RefSeq" id="XP_022817348.1">
    <property type="nucleotide sequence ID" value="XM_022961580.1"/>
</dbReference>
<feature type="region of interest" description="Disordered" evidence="1">
    <location>
        <begin position="86"/>
        <end position="116"/>
    </location>
</feature>
<organism evidence="2 3">
    <name type="scientific">Spodoptera litura</name>
    <name type="common">Asian cotton leafworm</name>
    <dbReference type="NCBI Taxonomy" id="69820"/>
    <lineage>
        <taxon>Eukaryota</taxon>
        <taxon>Metazoa</taxon>
        <taxon>Ecdysozoa</taxon>
        <taxon>Arthropoda</taxon>
        <taxon>Hexapoda</taxon>
        <taxon>Insecta</taxon>
        <taxon>Pterygota</taxon>
        <taxon>Neoptera</taxon>
        <taxon>Endopterygota</taxon>
        <taxon>Lepidoptera</taxon>
        <taxon>Glossata</taxon>
        <taxon>Ditrysia</taxon>
        <taxon>Noctuoidea</taxon>
        <taxon>Noctuidae</taxon>
        <taxon>Amphipyrinae</taxon>
        <taxon>Spodoptera</taxon>
    </lineage>
</organism>
<dbReference type="AlphaFoldDB" id="A0A9J7IJV3"/>
<feature type="region of interest" description="Disordered" evidence="1">
    <location>
        <begin position="546"/>
        <end position="611"/>
    </location>
</feature>
<reference evidence="3" key="1">
    <citation type="submission" date="2025-08" db="UniProtKB">
        <authorList>
            <consortium name="RefSeq"/>
        </authorList>
    </citation>
    <scope>IDENTIFICATION</scope>
    <source>
        <strain evidence="3">Ishihara</strain>
        <tissue evidence="3">Whole body</tissue>
    </source>
</reference>
<evidence type="ECO:0000313" key="3">
    <source>
        <dbReference type="RefSeq" id="XP_022817348.1"/>
    </source>
</evidence>
<sequence>MLVLFLILFTSVVAESNEDKYLDLLPENEKLQFIQQVARRILKDVQSQENKTEATSKEIDDELLKKHNEYVKAILKEESEYIRRRKNEKDKMDKPASGEVDKTFDSEKKTVPDDEDAGQVDLTLRNDRRGNANPSEDYIKVEIITDEPPIKKRSIQDDGLIKSDKSDETTVEVLDRIKSDSKTENFNYSTVKAPTRSTTAETILNSTTLTPETSTDKTSLDEEESTTLTNVIDAELAKDKSSGETDAEGAVSDMEEKWTRRSNNENNVTEINNTTATTSAVELFGLKSAEKNLDESNSEETTTNQTKTTTEKNDVESANNISTTVQDSDDPNAPKMRASNDTDTRNEVTTTDSTTTITSSDERTTKPVPITTEIDKAKTSDSLTTESSKKTTVTKILVEEFTSPPVNKTEKVYKKDVRGNDNKKVIQQRALDHAREFSPQVLEGGKYTETGTPKNTKIKLHKLDKVFLGPKGQKEEITKKPNTNKNFIELEKVYYDNNYKVEKGNTYQVYEISADKTPFIRDELSMVEQPYYVPIYNYSPNNAYFNPQNRLGPNPGDASVEKRDIEADDEAENVPQLRSKPEKSDESDESIDKENTSNHKQPVDMEYNESDFDDQRKKFGSKQRDIHSIHKQPILNYNSKKPGQYNPEDYADVDYYFGRLRNNKRRVYKNGGNSFPNSNENDHPAHSIQEGNLKDHVRAVRNILFHKKSFGLLDKDKYGHEGYGERSSIYKRGLRQLDVGKYKKKPQALRDGVPVSDNPGQNDRIKNNKQQTQHIPKKQKQHKGEEEQTILGTEDKNNDIVINDEHIKKVGYLKSNNGTQELYVMDNYFKENVQKYIENQKHNYDDQLKPATPLPPLPPPQLPESEYAHFSNPFRNTQNYTKIQSFAEHNFGDTHTFANTQNSFGNVHSFSAHNTADTQQLLNGGETSIWNGHEKGKHTVITKHGEDIAVETQEPLPEIVIPEDIKPQGNIDSLDNQQEIKSALLKELPEGDNLRENLNINLNNRRKDGVKLGVYLHVLKDMVNTDNNALKQYDWLGSTVDIQSALRKIFELTGLVAARRKVHPADLEILKYVIFLHKLATEIIQANDFGAELGKKLALNQNSQKVLKEKGLINKVWLHLRKKVPDVYDIGAMRKLNKFLMSIEDDLYELHDAVKNVAKITKYKNQHWYDNLKDLYINIEDKNLIELLLHMSVLRLFVLIEEATKYGLEDNYILYMKKHKKEAKRTLDEMIFVMQILDEYNKLPR</sequence>
<feature type="region of interest" description="Disordered" evidence="1">
    <location>
        <begin position="206"/>
        <end position="225"/>
    </location>
</feature>
<feature type="compositionally biased region" description="Low complexity" evidence="1">
    <location>
        <begin position="264"/>
        <end position="278"/>
    </location>
</feature>
<protein>
    <submittedName>
        <fullName evidence="3">Uncharacterized protein LOC111350136</fullName>
    </submittedName>
</protein>
<feature type="compositionally biased region" description="Polar residues" evidence="1">
    <location>
        <begin position="316"/>
        <end position="326"/>
    </location>
</feature>